<name>A0AA36Y678_9FIRM</name>
<feature type="domain" description="SCP" evidence="5">
    <location>
        <begin position="219"/>
        <end position="352"/>
    </location>
</feature>
<feature type="signal peptide" evidence="4">
    <location>
        <begin position="1"/>
        <end position="26"/>
    </location>
</feature>
<gene>
    <name evidence="6" type="ORF">HMPREF9623_00122</name>
</gene>
<protein>
    <recommendedName>
        <fullName evidence="5">SCP domain-containing protein</fullName>
    </recommendedName>
</protein>
<feature type="chain" id="PRO_5041201113" description="SCP domain-containing protein" evidence="4">
    <location>
        <begin position="27"/>
        <end position="380"/>
    </location>
</feature>
<evidence type="ECO:0000256" key="2">
    <source>
        <dbReference type="PROSITE-ProRule" id="PRU00591"/>
    </source>
</evidence>
<dbReference type="InterPro" id="IPR014044">
    <property type="entry name" value="CAP_dom"/>
</dbReference>
<keyword evidence="1" id="KW-0677">Repeat</keyword>
<dbReference type="Gene3D" id="2.10.270.10">
    <property type="entry name" value="Cholin Binding"/>
    <property type="match status" value="1"/>
</dbReference>
<dbReference type="Proteomes" id="UP000018466">
    <property type="component" value="Unassembled WGS sequence"/>
</dbReference>
<dbReference type="AlphaFoldDB" id="A0AA36Y678"/>
<dbReference type="GeneID" id="86939920"/>
<organism evidence="6 7">
    <name type="scientific">Stomatobaculum longum</name>
    <dbReference type="NCBI Taxonomy" id="796942"/>
    <lineage>
        <taxon>Bacteria</taxon>
        <taxon>Bacillati</taxon>
        <taxon>Bacillota</taxon>
        <taxon>Clostridia</taxon>
        <taxon>Lachnospirales</taxon>
        <taxon>Lachnospiraceae</taxon>
        <taxon>Stomatobaculum</taxon>
    </lineage>
</organism>
<evidence type="ECO:0000256" key="4">
    <source>
        <dbReference type="SAM" id="SignalP"/>
    </source>
</evidence>
<evidence type="ECO:0000256" key="3">
    <source>
        <dbReference type="SAM" id="MobiDB-lite"/>
    </source>
</evidence>
<reference evidence="6 7" key="1">
    <citation type="submission" date="2011-10" db="EMBL/GenBank/DDBJ databases">
        <title>The Genome Sequence of Lachnospiraceae bacterium ACC2.</title>
        <authorList>
            <consortium name="The Broad Institute Genome Sequencing Platform"/>
            <person name="Earl A."/>
            <person name="Ward D."/>
            <person name="Feldgarden M."/>
            <person name="Gevers D."/>
            <person name="Sizova M."/>
            <person name="Hazen A."/>
            <person name="Epstein S."/>
            <person name="Young S.K."/>
            <person name="Zeng Q."/>
            <person name="Gargeya S."/>
            <person name="Fitzgerald M."/>
            <person name="Haas B."/>
            <person name="Abouelleil A."/>
            <person name="Alvarado L."/>
            <person name="Arachchi H.M."/>
            <person name="Berlin A."/>
            <person name="Brown A."/>
            <person name="Chapman S.B."/>
            <person name="Chen Z."/>
            <person name="Dunbar C."/>
            <person name="Freedman E."/>
            <person name="Gearin G."/>
            <person name="Goldberg J."/>
            <person name="Griggs A."/>
            <person name="Gujja S."/>
            <person name="Heiman D."/>
            <person name="Howarth C."/>
            <person name="Larson L."/>
            <person name="Lui A."/>
            <person name="MacDonald P.J.P."/>
            <person name="Montmayeur A."/>
            <person name="Murphy C."/>
            <person name="Neiman D."/>
            <person name="Pearson M."/>
            <person name="Priest M."/>
            <person name="Roberts A."/>
            <person name="Saif S."/>
            <person name="Shea T."/>
            <person name="Shenoy N."/>
            <person name="Sisk P."/>
            <person name="Stolte C."/>
            <person name="Sykes S."/>
            <person name="Wortman J."/>
            <person name="Nusbaum C."/>
            <person name="Birren B."/>
        </authorList>
    </citation>
    <scope>NUCLEOTIDE SEQUENCE [LARGE SCALE GENOMIC DNA]</scope>
    <source>
        <strain evidence="6 7">ACC2</strain>
    </source>
</reference>
<evidence type="ECO:0000256" key="1">
    <source>
        <dbReference type="ARBA" id="ARBA00022737"/>
    </source>
</evidence>
<comment type="caution">
    <text evidence="6">The sequence shown here is derived from an EMBL/GenBank/DDBJ whole genome shotgun (WGS) entry which is preliminary data.</text>
</comment>
<feature type="compositionally biased region" description="Polar residues" evidence="3">
    <location>
        <begin position="162"/>
        <end position="174"/>
    </location>
</feature>
<proteinExistence type="predicted"/>
<accession>A0AA36Y678</accession>
<dbReference type="Gene3D" id="3.40.33.10">
    <property type="entry name" value="CAP"/>
    <property type="match status" value="1"/>
</dbReference>
<feature type="repeat" description="Cell wall-binding" evidence="2">
    <location>
        <begin position="49"/>
        <end position="68"/>
    </location>
</feature>
<dbReference type="Pfam" id="PF19085">
    <property type="entry name" value="Choline_bind_2"/>
    <property type="match status" value="1"/>
</dbReference>
<dbReference type="SUPFAM" id="SSF55797">
    <property type="entry name" value="PR-1-like"/>
    <property type="match status" value="1"/>
</dbReference>
<keyword evidence="7" id="KW-1185">Reference proteome</keyword>
<dbReference type="EMBL" id="AGEL01000003">
    <property type="protein sequence ID" value="EHO17938.1"/>
    <property type="molecule type" value="Genomic_DNA"/>
</dbReference>
<evidence type="ECO:0000313" key="6">
    <source>
        <dbReference type="EMBL" id="EHO17938.1"/>
    </source>
</evidence>
<dbReference type="PROSITE" id="PS51170">
    <property type="entry name" value="CW"/>
    <property type="match status" value="1"/>
</dbReference>
<evidence type="ECO:0000259" key="5">
    <source>
        <dbReference type="Pfam" id="PF00188"/>
    </source>
</evidence>
<dbReference type="InterPro" id="IPR018337">
    <property type="entry name" value="Cell_wall/Cho-bd_repeat"/>
</dbReference>
<dbReference type="SUPFAM" id="SSF69360">
    <property type="entry name" value="Cell wall binding repeat"/>
    <property type="match status" value="1"/>
</dbReference>
<sequence>MKVWRRFVCALSVAAVSAALAVPALADGAQWKRNDRGWWYEEANGAYPTDAWRLINGKWYYFDAIGYMAESRWIGNYYVGADGAMLAGTWTPDGYYVDASGKWVEGLRQPVVEAEPVRRVGSGGNRSTGRSGGGGGSRSGGRRRGGSGGGSTAGTTVTASTQGQESGNSSNTMVNANTGAQNAANTATAAAQTESEETRVIAALQAQGLTEKEAKLYYDINAYRESLGLQKLSFSKSLTTVARTHVVDANAYNPKDQVDARGVQGNLHSWSSHGNWTPVVYTGDHLYASAMWSKPRELTSYQGNGYENSAWSSGLLTPEVALDLWQHSEGHNAVMTTQGAWSDLKTMGVGIDGSYAFVWFGKDADPAGYYDVPDYQVLRP</sequence>
<feature type="compositionally biased region" description="Gly residues" evidence="3">
    <location>
        <begin position="121"/>
        <end position="139"/>
    </location>
</feature>
<evidence type="ECO:0000313" key="7">
    <source>
        <dbReference type="Proteomes" id="UP000018466"/>
    </source>
</evidence>
<feature type="region of interest" description="Disordered" evidence="3">
    <location>
        <begin position="114"/>
        <end position="176"/>
    </location>
</feature>
<keyword evidence="4" id="KW-0732">Signal</keyword>
<dbReference type="Pfam" id="PF00188">
    <property type="entry name" value="CAP"/>
    <property type="match status" value="1"/>
</dbReference>
<dbReference type="InterPro" id="IPR035940">
    <property type="entry name" value="CAP_sf"/>
</dbReference>
<dbReference type="RefSeq" id="WP_009531957.1">
    <property type="nucleotide sequence ID" value="NZ_JH590861.1"/>
</dbReference>